<dbReference type="Pfam" id="PF12974">
    <property type="entry name" value="Phosphonate-bd"/>
    <property type="match status" value="1"/>
</dbReference>
<dbReference type="Gene3D" id="3.40.190.10">
    <property type="entry name" value="Periplasmic binding protein-like II"/>
    <property type="match status" value="2"/>
</dbReference>
<organism evidence="2 3">
    <name type="scientific">Zoogloea ramigera</name>
    <dbReference type="NCBI Taxonomy" id="350"/>
    <lineage>
        <taxon>Bacteria</taxon>
        <taxon>Pseudomonadati</taxon>
        <taxon>Pseudomonadota</taxon>
        <taxon>Betaproteobacteria</taxon>
        <taxon>Rhodocyclales</taxon>
        <taxon>Zoogloeaceae</taxon>
        <taxon>Zoogloea</taxon>
    </lineage>
</organism>
<dbReference type="EMBL" id="BJNV01000048">
    <property type="protein sequence ID" value="GEC96598.1"/>
    <property type="molecule type" value="Genomic_DNA"/>
</dbReference>
<dbReference type="RefSeq" id="WP_141353059.1">
    <property type="nucleotide sequence ID" value="NZ_BJNV01000048.1"/>
</dbReference>
<evidence type="ECO:0000313" key="2">
    <source>
        <dbReference type="EMBL" id="GEC96598.1"/>
    </source>
</evidence>
<keyword evidence="3" id="KW-1185">Reference proteome</keyword>
<gene>
    <name evidence="2" type="ORF">ZRA01_26710</name>
</gene>
<evidence type="ECO:0000313" key="3">
    <source>
        <dbReference type="Proteomes" id="UP000318422"/>
    </source>
</evidence>
<dbReference type="PANTHER" id="PTHR35841">
    <property type="entry name" value="PHOSPHONATES-BINDING PERIPLASMIC PROTEIN"/>
    <property type="match status" value="1"/>
</dbReference>
<comment type="caution">
    <text evidence="2">The sequence shown here is derived from an EMBL/GenBank/DDBJ whole genome shotgun (WGS) entry which is preliminary data.</text>
</comment>
<sequence length="281" mass="30960">MRTPLRSLLRPVFGLVLLLATLKAAVAAPPTYSVAIVPQFSAQQIHAEWQPLLKRVGDEAGVKLEMRFPSTIPTFETSFLQGEPDFIFGNPYHAVMARRKQGYIPLVRDEKLLTGILVVAKDGPVSSLKHLAGQKIAFPAPNAFGASLYMRALLIEKEQLRIEPVYVKTHGNVYRQVLVGDFVAGGGVNQTFADLPAVMRDKLQVLYETPGAAPHPFAAHPRVPDGVRKRITAAFLKQASDAEGKALLKDVRMPNPVAADYGRDYGPLEKLRLDKYLVLEE</sequence>
<feature type="chain" id="PRO_5021257180" evidence="1">
    <location>
        <begin position="28"/>
        <end position="281"/>
    </location>
</feature>
<dbReference type="Proteomes" id="UP000318422">
    <property type="component" value="Unassembled WGS sequence"/>
</dbReference>
<name>A0A4Y4CUM5_ZOORA</name>
<protein>
    <submittedName>
        <fullName evidence="2">Phosphate ABC transporter substrate-binding protein</fullName>
    </submittedName>
</protein>
<reference evidence="2 3" key="1">
    <citation type="submission" date="2019-06" db="EMBL/GenBank/DDBJ databases">
        <title>Whole genome shotgun sequence of Zoogloea ramigera NBRC 15342.</title>
        <authorList>
            <person name="Hosoyama A."/>
            <person name="Uohara A."/>
            <person name="Ohji S."/>
            <person name="Ichikawa N."/>
        </authorList>
    </citation>
    <scope>NUCLEOTIDE SEQUENCE [LARGE SCALE GENOMIC DNA]</scope>
    <source>
        <strain evidence="2 3">NBRC 15342</strain>
    </source>
</reference>
<dbReference type="OrthoDB" id="5343002at2"/>
<proteinExistence type="predicted"/>
<evidence type="ECO:0000256" key="1">
    <source>
        <dbReference type="SAM" id="SignalP"/>
    </source>
</evidence>
<dbReference type="AlphaFoldDB" id="A0A4Y4CUM5"/>
<feature type="signal peptide" evidence="1">
    <location>
        <begin position="1"/>
        <end position="27"/>
    </location>
</feature>
<accession>A0A4Y4CUM5</accession>
<keyword evidence="1" id="KW-0732">Signal</keyword>
<dbReference type="SUPFAM" id="SSF53850">
    <property type="entry name" value="Periplasmic binding protein-like II"/>
    <property type="match status" value="1"/>
</dbReference>
<dbReference type="PANTHER" id="PTHR35841:SF1">
    <property type="entry name" value="PHOSPHONATES-BINDING PERIPLASMIC PROTEIN"/>
    <property type="match status" value="1"/>
</dbReference>